<organism evidence="4 5">
    <name type="scientific">Triangularia setosa</name>
    <dbReference type="NCBI Taxonomy" id="2587417"/>
    <lineage>
        <taxon>Eukaryota</taxon>
        <taxon>Fungi</taxon>
        <taxon>Dikarya</taxon>
        <taxon>Ascomycota</taxon>
        <taxon>Pezizomycotina</taxon>
        <taxon>Sordariomycetes</taxon>
        <taxon>Sordariomycetidae</taxon>
        <taxon>Sordariales</taxon>
        <taxon>Podosporaceae</taxon>
        <taxon>Triangularia</taxon>
    </lineage>
</organism>
<feature type="transmembrane region" description="Helical" evidence="2">
    <location>
        <begin position="499"/>
        <end position="519"/>
    </location>
</feature>
<evidence type="ECO:0000256" key="3">
    <source>
        <dbReference type="SAM" id="SignalP"/>
    </source>
</evidence>
<keyword evidence="2" id="KW-0812">Transmembrane</keyword>
<sequence length="623" mass="68007">MSAYTIRTLLYVVLCQWLHGAGLHGVRAELSDIPSRSNFVRRSGAGVTLIGSYLYIDGGEISQREDGQVRGRLSNPVNTTISIDMSVSWKSESVAMRSIPRLIEGVESRSREVIWTNSQAGEFYIWGGYVPHELGGVSSQDYIWKFTADGDGGGKWSQETPTNSEVLAALQQTQDGAFTVAHDKGFVLGGVMPPAHSTLKVVPDTITWDFKSKTVENVTRPGFHILDREAMVAGSSAMFVPGYNRRSGVVLLLGGHILPVGGNATIEQSQPLDLRNLTFFDPITHERYWQLTTGYIPPSPRTRACLAGPFRTPGGNYDLFFFGGENEAAKTRYDDAYVLSLPGFVWTRVPSKAPGGPRSYHSCVAVGRNQVISVGGTPGGGDNDWKSVDPIPQGLLLFNMTSLRWQTEYVVEGNNVAGYQRAASIVRWYIHNPLEKIQWSSRTVEGMFRNLASNNATTAPEPELPTDTTTGNPNGTDITIISVATDAELSSGSTPLTTIVGGTVGAVVVLILLAGLGWFHLRSKKKRVTDNNVKMESNNSIEFVDRGGKGYYLNGHPTEIEGTTAKDVSKPFARYEIEAMHLSATERQGTVPKGISEHYASQELDASHGYHELMDSTSVRRLV</sequence>
<evidence type="ECO:0008006" key="6">
    <source>
        <dbReference type="Google" id="ProtNLM"/>
    </source>
</evidence>
<dbReference type="PANTHER" id="PTHR23244">
    <property type="entry name" value="KELCH REPEAT DOMAIN"/>
    <property type="match status" value="1"/>
</dbReference>
<dbReference type="AlphaFoldDB" id="A0AAN6WE81"/>
<feature type="compositionally biased region" description="Low complexity" evidence="1">
    <location>
        <begin position="465"/>
        <end position="475"/>
    </location>
</feature>
<reference evidence="4" key="1">
    <citation type="journal article" date="2023" name="Mol. Phylogenet. Evol.">
        <title>Genome-scale phylogeny and comparative genomics of the fungal order Sordariales.</title>
        <authorList>
            <person name="Hensen N."/>
            <person name="Bonometti L."/>
            <person name="Westerberg I."/>
            <person name="Brannstrom I.O."/>
            <person name="Guillou S."/>
            <person name="Cros-Aarteil S."/>
            <person name="Calhoun S."/>
            <person name="Haridas S."/>
            <person name="Kuo A."/>
            <person name="Mondo S."/>
            <person name="Pangilinan J."/>
            <person name="Riley R."/>
            <person name="LaButti K."/>
            <person name="Andreopoulos B."/>
            <person name="Lipzen A."/>
            <person name="Chen C."/>
            <person name="Yan M."/>
            <person name="Daum C."/>
            <person name="Ng V."/>
            <person name="Clum A."/>
            <person name="Steindorff A."/>
            <person name="Ohm R.A."/>
            <person name="Martin F."/>
            <person name="Silar P."/>
            <person name="Natvig D.O."/>
            <person name="Lalanne C."/>
            <person name="Gautier V."/>
            <person name="Ament-Velasquez S.L."/>
            <person name="Kruys A."/>
            <person name="Hutchinson M.I."/>
            <person name="Powell A.J."/>
            <person name="Barry K."/>
            <person name="Miller A.N."/>
            <person name="Grigoriev I.V."/>
            <person name="Debuchy R."/>
            <person name="Gladieux P."/>
            <person name="Hiltunen Thoren M."/>
            <person name="Johannesson H."/>
        </authorList>
    </citation>
    <scope>NUCLEOTIDE SEQUENCE</scope>
    <source>
        <strain evidence="4">CBS 892.96</strain>
    </source>
</reference>
<keyword evidence="2" id="KW-1133">Transmembrane helix</keyword>
<dbReference type="EMBL" id="MU866102">
    <property type="protein sequence ID" value="KAK4180191.1"/>
    <property type="molecule type" value="Genomic_DNA"/>
</dbReference>
<comment type="caution">
    <text evidence="4">The sequence shown here is derived from an EMBL/GenBank/DDBJ whole genome shotgun (WGS) entry which is preliminary data.</text>
</comment>
<reference evidence="4" key="2">
    <citation type="submission" date="2023-05" db="EMBL/GenBank/DDBJ databases">
        <authorList>
            <consortium name="Lawrence Berkeley National Laboratory"/>
            <person name="Steindorff A."/>
            <person name="Hensen N."/>
            <person name="Bonometti L."/>
            <person name="Westerberg I."/>
            <person name="Brannstrom I.O."/>
            <person name="Guillou S."/>
            <person name="Cros-Aarteil S."/>
            <person name="Calhoun S."/>
            <person name="Haridas S."/>
            <person name="Kuo A."/>
            <person name="Mondo S."/>
            <person name="Pangilinan J."/>
            <person name="Riley R."/>
            <person name="Labutti K."/>
            <person name="Andreopoulos B."/>
            <person name="Lipzen A."/>
            <person name="Chen C."/>
            <person name="Yanf M."/>
            <person name="Daum C."/>
            <person name="Ng V."/>
            <person name="Clum A."/>
            <person name="Ohm R."/>
            <person name="Martin F."/>
            <person name="Silar P."/>
            <person name="Natvig D."/>
            <person name="Lalanne C."/>
            <person name="Gautier V."/>
            <person name="Ament-Velasquez S.L."/>
            <person name="Kruys A."/>
            <person name="Hutchinson M.I."/>
            <person name="Powell A.J."/>
            <person name="Barry K."/>
            <person name="Miller A.N."/>
            <person name="Grigoriev I.V."/>
            <person name="Debuchy R."/>
            <person name="Gladieux P."/>
            <person name="Thoren M.H."/>
            <person name="Johannesson H."/>
        </authorList>
    </citation>
    <scope>NUCLEOTIDE SEQUENCE</scope>
    <source>
        <strain evidence="4">CBS 892.96</strain>
    </source>
</reference>
<dbReference type="Proteomes" id="UP001302321">
    <property type="component" value="Unassembled WGS sequence"/>
</dbReference>
<evidence type="ECO:0000313" key="4">
    <source>
        <dbReference type="EMBL" id="KAK4180191.1"/>
    </source>
</evidence>
<feature type="signal peptide" evidence="3">
    <location>
        <begin position="1"/>
        <end position="28"/>
    </location>
</feature>
<keyword evidence="3" id="KW-0732">Signal</keyword>
<evidence type="ECO:0000256" key="2">
    <source>
        <dbReference type="SAM" id="Phobius"/>
    </source>
</evidence>
<dbReference type="SUPFAM" id="SSF117281">
    <property type="entry name" value="Kelch motif"/>
    <property type="match status" value="2"/>
</dbReference>
<protein>
    <recommendedName>
        <fullName evidence="6">Kelch repeat protein</fullName>
    </recommendedName>
</protein>
<name>A0AAN6WE81_9PEZI</name>
<accession>A0AAN6WE81</accession>
<keyword evidence="5" id="KW-1185">Reference proteome</keyword>
<keyword evidence="2" id="KW-0472">Membrane</keyword>
<gene>
    <name evidence="4" type="ORF">QBC36DRAFT_297776</name>
</gene>
<dbReference type="Gene3D" id="2.120.10.80">
    <property type="entry name" value="Kelch-type beta propeller"/>
    <property type="match status" value="1"/>
</dbReference>
<dbReference type="PANTHER" id="PTHR23244:SF490">
    <property type="entry name" value="KELCH REPEAT PROTEIN"/>
    <property type="match status" value="1"/>
</dbReference>
<feature type="region of interest" description="Disordered" evidence="1">
    <location>
        <begin position="454"/>
        <end position="475"/>
    </location>
</feature>
<evidence type="ECO:0000313" key="5">
    <source>
        <dbReference type="Proteomes" id="UP001302321"/>
    </source>
</evidence>
<dbReference type="InterPro" id="IPR015915">
    <property type="entry name" value="Kelch-typ_b-propeller"/>
</dbReference>
<feature type="chain" id="PRO_5042938357" description="Kelch repeat protein" evidence="3">
    <location>
        <begin position="29"/>
        <end position="623"/>
    </location>
</feature>
<proteinExistence type="predicted"/>
<evidence type="ECO:0000256" key="1">
    <source>
        <dbReference type="SAM" id="MobiDB-lite"/>
    </source>
</evidence>